<reference evidence="1 2" key="1">
    <citation type="submission" date="2017-08" db="EMBL/GenBank/DDBJ databases">
        <title>Draft genome sequence of pheromone producing symbiont Morganella morganii, of the female New Zealand grass grub Costelytra giveni.</title>
        <authorList>
            <person name="Laugraud A."/>
            <person name="Young S.D."/>
            <person name="Hurst M.H."/>
        </authorList>
    </citation>
    <scope>NUCLEOTIDE SEQUENCE [LARGE SCALE GENOMIC DNA]</scope>
    <source>
        <strain evidence="1 2">MMsCG</strain>
    </source>
</reference>
<dbReference type="EMBL" id="NRQY01000001">
    <property type="protein sequence ID" value="RUT66817.1"/>
    <property type="molecule type" value="Genomic_DNA"/>
</dbReference>
<gene>
    <name evidence="1" type="ORF">CKG00_10785</name>
</gene>
<evidence type="ECO:0008006" key="3">
    <source>
        <dbReference type="Google" id="ProtNLM"/>
    </source>
</evidence>
<evidence type="ECO:0000313" key="1">
    <source>
        <dbReference type="EMBL" id="RUT66817.1"/>
    </source>
</evidence>
<dbReference type="Proteomes" id="UP000286908">
    <property type="component" value="Unassembled WGS sequence"/>
</dbReference>
<sequence>MRIDRELQNSVLTVLSENYPNFTDRALWHQLQELAGNDDDTLVANLLYLESHGLVISGIKSGMTDYAISINELKITHRGLDFLLNDGGLSAILNVVTVKFHDDTIKQIADFIDQNVENPEDKQKFLNQLKQLPADATKHIVLQLVSKGLGQIPNAVQWLQTVLHLG</sequence>
<protein>
    <recommendedName>
        <fullName evidence="3">DUF2513 domain-containing protein</fullName>
    </recommendedName>
</protein>
<dbReference type="AlphaFoldDB" id="A0A433ZXI5"/>
<evidence type="ECO:0000313" key="2">
    <source>
        <dbReference type="Proteomes" id="UP000286908"/>
    </source>
</evidence>
<name>A0A433ZXI5_MORMO</name>
<organism evidence="1 2">
    <name type="scientific">Morganella morganii</name>
    <name type="common">Proteus morganii</name>
    <dbReference type="NCBI Taxonomy" id="582"/>
    <lineage>
        <taxon>Bacteria</taxon>
        <taxon>Pseudomonadati</taxon>
        <taxon>Pseudomonadota</taxon>
        <taxon>Gammaproteobacteria</taxon>
        <taxon>Enterobacterales</taxon>
        <taxon>Morganellaceae</taxon>
        <taxon>Morganella</taxon>
    </lineage>
</organism>
<comment type="caution">
    <text evidence="1">The sequence shown here is derived from an EMBL/GenBank/DDBJ whole genome shotgun (WGS) entry which is preliminary data.</text>
</comment>
<accession>A0A433ZXI5</accession>
<proteinExistence type="predicted"/>
<dbReference type="OrthoDB" id="7284604at2"/>